<comment type="caution">
    <text evidence="2">The sequence shown here is derived from an EMBL/GenBank/DDBJ whole genome shotgun (WGS) entry which is preliminary data.</text>
</comment>
<gene>
    <name evidence="2" type="ORF">F4561_004215</name>
</gene>
<evidence type="ECO:0000313" key="2">
    <source>
        <dbReference type="EMBL" id="MBB4933395.1"/>
    </source>
</evidence>
<name>A0A7W7RK32_9ACTN</name>
<dbReference type="AlphaFoldDB" id="A0A7W7RK32"/>
<feature type="region of interest" description="Disordered" evidence="1">
    <location>
        <begin position="22"/>
        <end position="42"/>
    </location>
</feature>
<evidence type="ECO:0000313" key="3">
    <source>
        <dbReference type="Proteomes" id="UP000523007"/>
    </source>
</evidence>
<keyword evidence="3" id="KW-1185">Reference proteome</keyword>
<evidence type="ECO:0000256" key="1">
    <source>
        <dbReference type="SAM" id="MobiDB-lite"/>
    </source>
</evidence>
<protein>
    <submittedName>
        <fullName evidence="2">Uncharacterized protein</fullName>
    </submittedName>
</protein>
<feature type="region of interest" description="Disordered" evidence="1">
    <location>
        <begin position="129"/>
        <end position="175"/>
    </location>
</feature>
<proteinExistence type="predicted"/>
<organism evidence="2 3">
    <name type="scientific">Lipingzhangella halophila</name>
    <dbReference type="NCBI Taxonomy" id="1783352"/>
    <lineage>
        <taxon>Bacteria</taxon>
        <taxon>Bacillati</taxon>
        <taxon>Actinomycetota</taxon>
        <taxon>Actinomycetes</taxon>
        <taxon>Streptosporangiales</taxon>
        <taxon>Nocardiopsidaceae</taxon>
        <taxon>Lipingzhangella</taxon>
    </lineage>
</organism>
<dbReference type="EMBL" id="JACHJT010000001">
    <property type="protein sequence ID" value="MBB4933395.1"/>
    <property type="molecule type" value="Genomic_DNA"/>
</dbReference>
<sequence>MRDLYLLAALLTLALVAPARRPGRHAPGAVRPPVPPLPRRPRTVRRVRPYLHAEPPPPPPPDVEPEAALVRPYVLAEERRRDQESADAIRLRLAALMDLAQAEPVPTPAPAPAGDMGELADAVRAYLATTGRPQSSATRHRPKPDRHLVAVNSTSHPCPPAGKPAERRPRTEGAR</sequence>
<dbReference type="Proteomes" id="UP000523007">
    <property type="component" value="Unassembled WGS sequence"/>
</dbReference>
<accession>A0A7W7RK32</accession>
<reference evidence="2 3" key="1">
    <citation type="submission" date="2020-08" db="EMBL/GenBank/DDBJ databases">
        <title>Sequencing the genomes of 1000 actinobacteria strains.</title>
        <authorList>
            <person name="Klenk H.-P."/>
        </authorList>
    </citation>
    <scope>NUCLEOTIDE SEQUENCE [LARGE SCALE GENOMIC DNA]</scope>
    <source>
        <strain evidence="2 3">DSM 102030</strain>
    </source>
</reference>
<feature type="compositionally biased region" description="Basic and acidic residues" evidence="1">
    <location>
        <begin position="164"/>
        <end position="175"/>
    </location>
</feature>